<evidence type="ECO:0000259" key="1">
    <source>
        <dbReference type="PROSITE" id="PS51724"/>
    </source>
</evidence>
<comment type="caution">
    <text evidence="2">The sequence shown here is derived from an EMBL/GenBank/DDBJ whole genome shotgun (WGS) entry which is preliminary data.</text>
</comment>
<dbReference type="SUPFAM" id="SSF110997">
    <property type="entry name" value="Sporulation related repeat"/>
    <property type="match status" value="1"/>
</dbReference>
<dbReference type="OrthoDB" id="653949at2"/>
<dbReference type="InterPro" id="IPR040495">
    <property type="entry name" value="HU-CCDC81_bac_1"/>
</dbReference>
<gene>
    <name evidence="2" type="ORF">DWB61_13105</name>
</gene>
<sequence>MLEISRYIKDLLFIHDCVILPGLGGFVANYSPAIENPLTNEMLPPSKAVSFNRNLKQNDGLLINCLAESEKLTYPEAERAVELYIEDISVRLRRSERVIFNELGDLFFNKRHKLQFEPAKNINFLADLFGMESFELPDLIIEENPQIRSLIIKENIWNRFSLKRKVYAAVTIPFFIGLALIPVNLSNNQHQSTASFSIMESLPDVQKTKSVKVNEKISPNNELVSFEPRIIYAKPKNAIKNKSVKGKYYLIAGSFSNIENAKILKTVIEANSYPATIIKNKNLFAVALNKFSSKKEADRFRRKVLQKNPNASCWVLQK</sequence>
<dbReference type="Proteomes" id="UP000285794">
    <property type="component" value="Unassembled WGS sequence"/>
</dbReference>
<evidence type="ECO:0000313" key="3">
    <source>
        <dbReference type="Proteomes" id="UP000285794"/>
    </source>
</evidence>
<dbReference type="Pfam" id="PF18174">
    <property type="entry name" value="HU-CCDC81_bac_1"/>
    <property type="match status" value="1"/>
</dbReference>
<accession>A0A425XYY9</accession>
<dbReference type="InterPro" id="IPR036680">
    <property type="entry name" value="SPOR-like_sf"/>
</dbReference>
<feature type="domain" description="SPOR" evidence="1">
    <location>
        <begin position="242"/>
        <end position="318"/>
    </location>
</feature>
<dbReference type="GO" id="GO:0042834">
    <property type="term" value="F:peptidoglycan binding"/>
    <property type="evidence" value="ECO:0007669"/>
    <property type="project" value="InterPro"/>
</dbReference>
<keyword evidence="3" id="KW-1185">Reference proteome</keyword>
<name>A0A425XYY9_9BACT</name>
<evidence type="ECO:0000313" key="2">
    <source>
        <dbReference type="EMBL" id="RRG20281.1"/>
    </source>
</evidence>
<dbReference type="EMBL" id="QQWG01000014">
    <property type="protein sequence ID" value="RRG20281.1"/>
    <property type="molecule type" value="Genomic_DNA"/>
</dbReference>
<dbReference type="InterPro" id="IPR041268">
    <property type="entry name" value="HU-CCDC81_bac_2"/>
</dbReference>
<dbReference type="PROSITE" id="PS51724">
    <property type="entry name" value="SPOR"/>
    <property type="match status" value="1"/>
</dbReference>
<protein>
    <recommendedName>
        <fullName evidence="1">SPOR domain-containing protein</fullName>
    </recommendedName>
</protein>
<dbReference type="Gene3D" id="3.30.70.1070">
    <property type="entry name" value="Sporulation related repeat"/>
    <property type="match status" value="1"/>
</dbReference>
<dbReference type="AlphaFoldDB" id="A0A425XYY9"/>
<organism evidence="2 3">
    <name type="scientific">Ancylomarina euxinus</name>
    <dbReference type="NCBI Taxonomy" id="2283627"/>
    <lineage>
        <taxon>Bacteria</taxon>
        <taxon>Pseudomonadati</taxon>
        <taxon>Bacteroidota</taxon>
        <taxon>Bacteroidia</taxon>
        <taxon>Marinilabiliales</taxon>
        <taxon>Marinifilaceae</taxon>
        <taxon>Ancylomarina</taxon>
    </lineage>
</organism>
<dbReference type="RefSeq" id="WP_125031339.1">
    <property type="nucleotide sequence ID" value="NZ_JAPXVP010000012.1"/>
</dbReference>
<reference evidence="2 3" key="1">
    <citation type="submission" date="2018-07" db="EMBL/GenBank/DDBJ databases">
        <title>Draft genome sequence of Ancylomarina sp. M1P.</title>
        <authorList>
            <person name="Yadav S."/>
            <person name="Villanueva L."/>
            <person name="Damste J.S.S."/>
        </authorList>
    </citation>
    <scope>NUCLEOTIDE SEQUENCE [LARGE SCALE GENOMIC DNA]</scope>
    <source>
        <strain evidence="2 3">M1P</strain>
    </source>
</reference>
<dbReference type="InterPro" id="IPR007730">
    <property type="entry name" value="SPOR-like_dom"/>
</dbReference>
<dbReference type="Pfam" id="PF05036">
    <property type="entry name" value="SPOR"/>
    <property type="match status" value="1"/>
</dbReference>
<proteinExistence type="predicted"/>
<dbReference type="Pfam" id="PF18175">
    <property type="entry name" value="HU-CCDC81_bac_2"/>
    <property type="match status" value="1"/>
</dbReference>